<gene>
    <name evidence="2" type="ORF">GGQ61_002479</name>
</gene>
<evidence type="ECO:0000313" key="2">
    <source>
        <dbReference type="EMBL" id="MBB3891751.1"/>
    </source>
</evidence>
<feature type="signal peptide" evidence="1">
    <location>
        <begin position="1"/>
        <end position="22"/>
    </location>
</feature>
<evidence type="ECO:0000313" key="3">
    <source>
        <dbReference type="Proteomes" id="UP000530564"/>
    </source>
</evidence>
<dbReference type="Proteomes" id="UP000530564">
    <property type="component" value="Unassembled WGS sequence"/>
</dbReference>
<proteinExistence type="predicted"/>
<comment type="caution">
    <text evidence="2">The sequence shown here is derived from an EMBL/GenBank/DDBJ whole genome shotgun (WGS) entry which is preliminary data.</text>
</comment>
<keyword evidence="3" id="KW-1185">Reference proteome</keyword>
<accession>A0A840A2M4</accession>
<evidence type="ECO:0008006" key="4">
    <source>
        <dbReference type="Google" id="ProtNLM"/>
    </source>
</evidence>
<sequence>MSRKLTVLTLGALLIGADPALAQPAVEVTPLAAPDFFANGARDTGLPADLWRGASVETARTVLPLIAVKPLSPAAAALARRVLATGANGPEGAGQDRDLAGVRIAALVAQGGVKDAGTILSRTSGLESNPAMAQAGAEAALLAGQDERACDIGERLASGREEIYWLRLRAYCLARDGQSDAARVTFDLAQGVARDAVYGRLMGAKLAGTGNPGAASLRGGLDYALSRSLGLDLAAATPAPAVAAALAAEEPGAATWSIESGPGPLQAAMAAVAVGDLAGAQTLRAGLTADATPVNELALLDGLIAAAGGKADGPTLDRLVERGAVADAKTRGKMQNAAILLAALGAPMTPQARGEFAKFAGAEAGKATVARGLALDLAGEARLMGETALLALWISADAGAAGPATGDRARIVRALRAAGLEADARAFAVEGLLAQR</sequence>
<dbReference type="AlphaFoldDB" id="A0A840A2M4"/>
<evidence type="ECO:0000256" key="1">
    <source>
        <dbReference type="SAM" id="SignalP"/>
    </source>
</evidence>
<reference evidence="2 3" key="1">
    <citation type="submission" date="2020-08" db="EMBL/GenBank/DDBJ databases">
        <title>Genomic Encyclopedia of Type Strains, Phase IV (KMG-IV): sequencing the most valuable type-strain genomes for metagenomic binning, comparative biology and taxonomic classification.</title>
        <authorList>
            <person name="Goeker M."/>
        </authorList>
    </citation>
    <scope>NUCLEOTIDE SEQUENCE [LARGE SCALE GENOMIC DNA]</scope>
    <source>
        <strain evidence="2 3">DSM 21793</strain>
    </source>
</reference>
<keyword evidence="1" id="KW-0732">Signal</keyword>
<protein>
    <recommendedName>
        <fullName evidence="4">Sel1 repeat family protein</fullName>
    </recommendedName>
</protein>
<name>A0A840A2M4_9CAUL</name>
<feature type="chain" id="PRO_5032490772" description="Sel1 repeat family protein" evidence="1">
    <location>
        <begin position="23"/>
        <end position="436"/>
    </location>
</feature>
<dbReference type="RefSeq" id="WP_183773150.1">
    <property type="nucleotide sequence ID" value="NZ_JACIDK010000003.1"/>
</dbReference>
<dbReference type="EMBL" id="JACIDK010000003">
    <property type="protein sequence ID" value="MBB3891751.1"/>
    <property type="molecule type" value="Genomic_DNA"/>
</dbReference>
<organism evidence="2 3">
    <name type="scientific">Phenylobacterium haematophilum</name>
    <dbReference type="NCBI Taxonomy" id="98513"/>
    <lineage>
        <taxon>Bacteria</taxon>
        <taxon>Pseudomonadati</taxon>
        <taxon>Pseudomonadota</taxon>
        <taxon>Alphaproteobacteria</taxon>
        <taxon>Caulobacterales</taxon>
        <taxon>Caulobacteraceae</taxon>
        <taxon>Phenylobacterium</taxon>
    </lineage>
</organism>